<evidence type="ECO:0000313" key="2">
    <source>
        <dbReference type="Proteomes" id="UP000790377"/>
    </source>
</evidence>
<dbReference type="Proteomes" id="UP000790377">
    <property type="component" value="Unassembled WGS sequence"/>
</dbReference>
<keyword evidence="2" id="KW-1185">Reference proteome</keyword>
<dbReference type="EMBL" id="MU267958">
    <property type="protein sequence ID" value="KAH7906933.1"/>
    <property type="molecule type" value="Genomic_DNA"/>
</dbReference>
<organism evidence="1 2">
    <name type="scientific">Hygrophoropsis aurantiaca</name>
    <dbReference type="NCBI Taxonomy" id="72124"/>
    <lineage>
        <taxon>Eukaryota</taxon>
        <taxon>Fungi</taxon>
        <taxon>Dikarya</taxon>
        <taxon>Basidiomycota</taxon>
        <taxon>Agaricomycotina</taxon>
        <taxon>Agaricomycetes</taxon>
        <taxon>Agaricomycetidae</taxon>
        <taxon>Boletales</taxon>
        <taxon>Coniophorineae</taxon>
        <taxon>Hygrophoropsidaceae</taxon>
        <taxon>Hygrophoropsis</taxon>
    </lineage>
</organism>
<evidence type="ECO:0000313" key="1">
    <source>
        <dbReference type="EMBL" id="KAH7906933.1"/>
    </source>
</evidence>
<name>A0ACB8A1U3_9AGAM</name>
<accession>A0ACB8A1U3</accession>
<comment type="caution">
    <text evidence="1">The sequence shown here is derived from an EMBL/GenBank/DDBJ whole genome shotgun (WGS) entry which is preliminary data.</text>
</comment>
<sequence>MNHAQPDAPATAPLPDSFKTEYHPSAKRSPHVESFSTYGRQDPTISPPIADENPWHPFLTRTDFEFADFVREIGLGMDGTNRILKLIDTLTSGHDKLSFHSHEDVRKAWDRASTQMTPFTKHEISVLYKKEHREYEVHSRPLWNWMLDLLGNEALKPHFVWDAQRLHKHNGTQFERFIHEPWTADNWWNIQLQSEGMPGAPFCLVLYADKTHLSSSGAVKAYPVIARCANLPTHIRNGDGVGGGRIVGWLPIVPDDPDHDGQLSYVNHKRIVWHESFLKLLESIAAFSHTGFPHMCHDEIMRLLFPVILILSADYEEQCVMALLRGANGKCPCPICLVPNNEALYKHSKNHPFRTAEDAQSLVKIYSANRTEGEERLKAQGLRPVSNAFWKMAHSDPHWALSFDRLHAFHMGLFGRHLFVVLQTYTTELGREALKMLDDAYVLFRLLYYEFANFPRWRDLNHFNSVTTLSFTDGNKFRDIAKQILYAACRIFDRKRHPRGYLLLRVIASYVELDMYLEMDVHTESTIAAGEAELLRFETRLEEYIAEVKASGDDDDTIRKTWIFPKAHAGKHAFQDVRAKGVARNFSTRVNEGMHRPIKRYYELQTNGKDIAPQILRIDHNALVAELLHERIDAFDDRRRQALLSDEVIEDSESNNDNRLFTGPFHVGSPQQAISLAALEESHSSDRAFSGFRQKLSRFLNQYLPAHNIPLPGGTSWLTLTPQTTVQEFRYLKLHYESLEHWKQTTDYLRCNPSFHGRPRYDCVMIQVVDQEDSAKIIFGRILSIFRIALDGQSHDLALVLPYDAPTGSQRRMDKDLGFTRVHAKPRSSSEIFSVRSFVRGALLAPDVGRTDDYFVVTTIDTDMFLRMKHHSL</sequence>
<reference evidence="1" key="1">
    <citation type="journal article" date="2021" name="New Phytol.">
        <title>Evolutionary innovations through gain and loss of genes in the ectomycorrhizal Boletales.</title>
        <authorList>
            <person name="Wu G."/>
            <person name="Miyauchi S."/>
            <person name="Morin E."/>
            <person name="Kuo A."/>
            <person name="Drula E."/>
            <person name="Varga T."/>
            <person name="Kohler A."/>
            <person name="Feng B."/>
            <person name="Cao Y."/>
            <person name="Lipzen A."/>
            <person name="Daum C."/>
            <person name="Hundley H."/>
            <person name="Pangilinan J."/>
            <person name="Johnson J."/>
            <person name="Barry K."/>
            <person name="LaButti K."/>
            <person name="Ng V."/>
            <person name="Ahrendt S."/>
            <person name="Min B."/>
            <person name="Choi I.G."/>
            <person name="Park H."/>
            <person name="Plett J.M."/>
            <person name="Magnuson J."/>
            <person name="Spatafora J.W."/>
            <person name="Nagy L.G."/>
            <person name="Henrissat B."/>
            <person name="Grigoriev I.V."/>
            <person name="Yang Z.L."/>
            <person name="Xu J."/>
            <person name="Martin F.M."/>
        </authorList>
    </citation>
    <scope>NUCLEOTIDE SEQUENCE</scope>
    <source>
        <strain evidence="1">ATCC 28755</strain>
    </source>
</reference>
<proteinExistence type="predicted"/>
<protein>
    <submittedName>
        <fullName evidence="1">Uncharacterized protein</fullName>
    </submittedName>
</protein>
<gene>
    <name evidence="1" type="ORF">BJ138DRAFT_1015369</name>
</gene>